<proteinExistence type="predicted"/>
<organism evidence="1">
    <name type="scientific">Salmonella phage SP1a</name>
    <dbReference type="NCBI Taxonomy" id="2109652"/>
    <lineage>
        <taxon>Viruses</taxon>
        <taxon>Duplodnaviria</taxon>
        <taxon>Heunggongvirae</taxon>
        <taxon>Uroviricota</taxon>
        <taxon>Caudoviricetes</taxon>
        <taxon>Demerecviridae</taxon>
        <taxon>Markadamsvirinae</taxon>
        <taxon>Tequintavirus</taxon>
    </lineage>
</organism>
<protein>
    <submittedName>
        <fullName evidence="1">Uncharacterized protein</fullName>
    </submittedName>
</protein>
<accession>A0A291LGR7</accession>
<dbReference type="EMBL" id="MF774688">
    <property type="protein sequence ID" value="ATI18580.1"/>
    <property type="molecule type" value="Genomic_DNA"/>
</dbReference>
<name>A0A291LGR7_9CAUD</name>
<sequence>MLHYIIAINRQITSQTRVTVRKVDAGYLYPEETTGEIIVVALVTNGVEEIIYESPVFMDEYIDDAIELIGELINQLIELKPNRKIFKESFINELRYIQNTASDCLSFEFFTLHYQATEDFYTEDKAQEV</sequence>
<reference evidence="1" key="1">
    <citation type="submission" date="2017-08" db="EMBL/GenBank/DDBJ databases">
        <authorList>
            <person name="de Groot N.N."/>
        </authorList>
    </citation>
    <scope>NUCLEOTIDE SEQUENCE</scope>
</reference>
<evidence type="ECO:0000313" key="1">
    <source>
        <dbReference type="EMBL" id="ATI18580.1"/>
    </source>
</evidence>